<accession>A0A225WFU0</accession>
<evidence type="ECO:0000313" key="1">
    <source>
        <dbReference type="EMBL" id="OWZ16596.1"/>
    </source>
</evidence>
<comment type="caution">
    <text evidence="1">The sequence shown here is derived from an EMBL/GenBank/DDBJ whole genome shotgun (WGS) entry which is preliminary data.</text>
</comment>
<proteinExistence type="predicted"/>
<evidence type="ECO:0000313" key="2">
    <source>
        <dbReference type="Proteomes" id="UP000198211"/>
    </source>
</evidence>
<dbReference type="EMBL" id="NBNE01000905">
    <property type="protein sequence ID" value="OWZ16596.1"/>
    <property type="molecule type" value="Genomic_DNA"/>
</dbReference>
<reference evidence="2" key="1">
    <citation type="submission" date="2017-03" db="EMBL/GenBank/DDBJ databases">
        <title>Phytopthora megakarya and P. palmivora, two closely related causual agents of cacao black pod achieved similar genome size and gene model numbers by different mechanisms.</title>
        <authorList>
            <person name="Ali S."/>
            <person name="Shao J."/>
            <person name="Larry D.J."/>
            <person name="Kronmiller B."/>
            <person name="Shen D."/>
            <person name="Strem M.D."/>
            <person name="Melnick R.L."/>
            <person name="Guiltinan M.J."/>
            <person name="Tyler B.M."/>
            <person name="Meinhardt L.W."/>
            <person name="Bailey B.A."/>
        </authorList>
    </citation>
    <scope>NUCLEOTIDE SEQUENCE [LARGE SCALE GENOMIC DNA]</scope>
    <source>
        <strain evidence="2">zdho120</strain>
    </source>
</reference>
<name>A0A225WFU0_9STRA</name>
<protein>
    <submittedName>
        <fullName evidence="1">Uncharacterized protein</fullName>
    </submittedName>
</protein>
<dbReference type="Proteomes" id="UP000198211">
    <property type="component" value="Unassembled WGS sequence"/>
</dbReference>
<keyword evidence="2" id="KW-1185">Reference proteome</keyword>
<gene>
    <name evidence="1" type="ORF">PHMEG_0009594</name>
</gene>
<organism evidence="1 2">
    <name type="scientific">Phytophthora megakarya</name>
    <dbReference type="NCBI Taxonomy" id="4795"/>
    <lineage>
        <taxon>Eukaryota</taxon>
        <taxon>Sar</taxon>
        <taxon>Stramenopiles</taxon>
        <taxon>Oomycota</taxon>
        <taxon>Peronosporomycetes</taxon>
        <taxon>Peronosporales</taxon>
        <taxon>Peronosporaceae</taxon>
        <taxon>Phytophthora</taxon>
    </lineage>
</organism>
<dbReference type="AlphaFoldDB" id="A0A225WFU0"/>
<sequence length="119" mass="13802">MIQSEKKRNLSLDTATQSQKLLEDDLLREETRISTSHYKHGFVRERTQTGSGFSIDRVARESLSNIIRTANINLEEAMRDLFAVKPGWTADQTRHLKLRDYAATPILIYYFQLKNMGLK</sequence>